<name>A0ABP0L1P2_9DINO</name>
<sequence>MGNTLLATQKIACGHTDRLHIRQNLLCDRLSQPTAEMVDALIFLQDHKADLQHIGETLTQQTQRRHATKELMLATCFCIFFEYLPIAESGDAARVLETFSGVLSRPDDFLEDLMKLRAQGVPKDKIFRLQPLIHEVNINGTDSRGVLDSLTAFARAALESAQIYCEIRDAAENGQIDRQQAANLLDCLESDQRRMVTAMDNHAEGELASP</sequence>
<comment type="caution">
    <text evidence="1">The sequence shown here is derived from an EMBL/GenBank/DDBJ whole genome shotgun (WGS) entry which is preliminary data.</text>
</comment>
<evidence type="ECO:0000313" key="2">
    <source>
        <dbReference type="Proteomes" id="UP001642464"/>
    </source>
</evidence>
<gene>
    <name evidence="1" type="ORF">SCF082_LOCUS20319</name>
</gene>
<keyword evidence="2" id="KW-1185">Reference proteome</keyword>
<accession>A0ABP0L1P2</accession>
<dbReference type="Proteomes" id="UP001642464">
    <property type="component" value="Unassembled WGS sequence"/>
</dbReference>
<evidence type="ECO:0000313" key="1">
    <source>
        <dbReference type="EMBL" id="CAK9033029.1"/>
    </source>
</evidence>
<organism evidence="1 2">
    <name type="scientific">Durusdinium trenchii</name>
    <dbReference type="NCBI Taxonomy" id="1381693"/>
    <lineage>
        <taxon>Eukaryota</taxon>
        <taxon>Sar</taxon>
        <taxon>Alveolata</taxon>
        <taxon>Dinophyceae</taxon>
        <taxon>Suessiales</taxon>
        <taxon>Symbiodiniaceae</taxon>
        <taxon>Durusdinium</taxon>
    </lineage>
</organism>
<protein>
    <submittedName>
        <fullName evidence="1">Uncharacterized protein</fullName>
    </submittedName>
</protein>
<dbReference type="EMBL" id="CAXAMM010014136">
    <property type="protein sequence ID" value="CAK9033029.1"/>
    <property type="molecule type" value="Genomic_DNA"/>
</dbReference>
<reference evidence="1 2" key="1">
    <citation type="submission" date="2024-02" db="EMBL/GenBank/DDBJ databases">
        <authorList>
            <person name="Chen Y."/>
            <person name="Shah S."/>
            <person name="Dougan E. K."/>
            <person name="Thang M."/>
            <person name="Chan C."/>
        </authorList>
    </citation>
    <scope>NUCLEOTIDE SEQUENCE [LARGE SCALE GENOMIC DNA]</scope>
</reference>
<proteinExistence type="predicted"/>